<gene>
    <name evidence="2" type="ORF">GW7_19529</name>
</gene>
<protein>
    <submittedName>
        <fullName evidence="2">Uncharacterized protein</fullName>
    </submittedName>
</protein>
<accession>G5BRF5</accession>
<reference evidence="2 3" key="1">
    <citation type="journal article" date="2011" name="Nature">
        <title>Genome sequencing reveals insights into physiology and longevity of the naked mole rat.</title>
        <authorList>
            <person name="Kim E.B."/>
            <person name="Fang X."/>
            <person name="Fushan A.A."/>
            <person name="Huang Z."/>
            <person name="Lobanov A.V."/>
            <person name="Han L."/>
            <person name="Marino S.M."/>
            <person name="Sun X."/>
            <person name="Turanov A.A."/>
            <person name="Yang P."/>
            <person name="Yim S.H."/>
            <person name="Zhao X."/>
            <person name="Kasaikina M.V."/>
            <person name="Stoletzki N."/>
            <person name="Peng C."/>
            <person name="Polak P."/>
            <person name="Xiong Z."/>
            <person name="Kiezun A."/>
            <person name="Zhu Y."/>
            <person name="Chen Y."/>
            <person name="Kryukov G.V."/>
            <person name="Zhang Q."/>
            <person name="Peshkin L."/>
            <person name="Yang L."/>
            <person name="Bronson R.T."/>
            <person name="Buffenstein R."/>
            <person name="Wang B."/>
            <person name="Han C."/>
            <person name="Li Q."/>
            <person name="Chen L."/>
            <person name="Zhao W."/>
            <person name="Sunyaev S.R."/>
            <person name="Park T.J."/>
            <person name="Zhang G."/>
            <person name="Wang J."/>
            <person name="Gladyshev V.N."/>
        </authorList>
    </citation>
    <scope>NUCLEOTIDE SEQUENCE [LARGE SCALE GENOMIC DNA]</scope>
</reference>
<dbReference type="EMBL" id="JH171542">
    <property type="protein sequence ID" value="EHB11866.1"/>
    <property type="molecule type" value="Genomic_DNA"/>
</dbReference>
<evidence type="ECO:0000313" key="3">
    <source>
        <dbReference type="Proteomes" id="UP000006813"/>
    </source>
</evidence>
<feature type="compositionally biased region" description="Acidic residues" evidence="1">
    <location>
        <begin position="1"/>
        <end position="45"/>
    </location>
</feature>
<sequence length="104" mass="11968">MEEEKEEEEKEEEEGREEEEEKGEDKEEEEREEEEEEGEEEEEEQLASLLRIKPGCDSAGQDLPELMHTERLWCGGSVLDPGVLEGARGALLFWGFPSRGGDRR</sequence>
<dbReference type="InParanoid" id="G5BRF5"/>
<evidence type="ECO:0000256" key="1">
    <source>
        <dbReference type="SAM" id="MobiDB-lite"/>
    </source>
</evidence>
<feature type="region of interest" description="Disordered" evidence="1">
    <location>
        <begin position="1"/>
        <end position="56"/>
    </location>
</feature>
<proteinExistence type="predicted"/>
<dbReference type="Proteomes" id="UP000006813">
    <property type="component" value="Unassembled WGS sequence"/>
</dbReference>
<dbReference type="AlphaFoldDB" id="G5BRF5"/>
<name>G5BRF5_HETGA</name>
<evidence type="ECO:0000313" key="2">
    <source>
        <dbReference type="EMBL" id="EHB11866.1"/>
    </source>
</evidence>
<organism evidence="2 3">
    <name type="scientific">Heterocephalus glaber</name>
    <name type="common">Naked mole rat</name>
    <dbReference type="NCBI Taxonomy" id="10181"/>
    <lineage>
        <taxon>Eukaryota</taxon>
        <taxon>Metazoa</taxon>
        <taxon>Chordata</taxon>
        <taxon>Craniata</taxon>
        <taxon>Vertebrata</taxon>
        <taxon>Euteleostomi</taxon>
        <taxon>Mammalia</taxon>
        <taxon>Eutheria</taxon>
        <taxon>Euarchontoglires</taxon>
        <taxon>Glires</taxon>
        <taxon>Rodentia</taxon>
        <taxon>Hystricomorpha</taxon>
        <taxon>Bathyergidae</taxon>
        <taxon>Heterocephalus</taxon>
    </lineage>
</organism>